<protein>
    <submittedName>
        <fullName evidence="2">Uncharacterized protein</fullName>
    </submittedName>
</protein>
<feature type="region of interest" description="Disordered" evidence="1">
    <location>
        <begin position="55"/>
        <end position="78"/>
    </location>
</feature>
<gene>
    <name evidence="2" type="ORF">DWB68_14175</name>
</gene>
<evidence type="ECO:0000313" key="3">
    <source>
        <dbReference type="Proteomes" id="UP000265419"/>
    </source>
</evidence>
<organism evidence="2 3">
    <name type="scientific">Galactobacter valiniphilus</name>
    <dbReference type="NCBI Taxonomy" id="2676122"/>
    <lineage>
        <taxon>Bacteria</taxon>
        <taxon>Bacillati</taxon>
        <taxon>Actinomycetota</taxon>
        <taxon>Actinomycetes</taxon>
        <taxon>Micrococcales</taxon>
        <taxon>Micrococcaceae</taxon>
        <taxon>Galactobacter</taxon>
    </lineage>
</organism>
<evidence type="ECO:0000313" key="2">
    <source>
        <dbReference type="EMBL" id="RII41158.1"/>
    </source>
</evidence>
<reference evidence="2 3" key="1">
    <citation type="submission" date="2018-07" db="EMBL/GenBank/DDBJ databases">
        <title>Arthrobacter sp. nov., isolated from raw cow's milk with high bacterial count.</title>
        <authorList>
            <person name="Hahne J."/>
            <person name="Isele D."/>
            <person name="Lipski A."/>
        </authorList>
    </citation>
    <scope>NUCLEOTIDE SEQUENCE [LARGE SCALE GENOMIC DNA]</scope>
    <source>
        <strain evidence="2 3">JZ R-35</strain>
    </source>
</reference>
<evidence type="ECO:0000256" key="1">
    <source>
        <dbReference type="SAM" id="MobiDB-lite"/>
    </source>
</evidence>
<comment type="caution">
    <text evidence="2">The sequence shown here is derived from an EMBL/GenBank/DDBJ whole genome shotgun (WGS) entry which is preliminary data.</text>
</comment>
<dbReference type="EMBL" id="QQXK01000035">
    <property type="protein sequence ID" value="RII41158.1"/>
    <property type="molecule type" value="Genomic_DNA"/>
</dbReference>
<proteinExistence type="predicted"/>
<name>A0A399J6R5_9MICC</name>
<accession>A0A399J6R5</accession>
<sequence length="145" mass="15663">MPSVTGSLKTAVTPCSVDSRLTVPTSLRSPGLRVCQFPPVPQSARTAYCRRRLSGTTVRRSSMESSKRSSRAPVRACSGSPPKWMNHHNCPLVGSLLAKRWITSLRAPVGNGSCVWRGTMPAASGVVQLREPFLLRQVSSRACVS</sequence>
<dbReference type="Proteomes" id="UP000265419">
    <property type="component" value="Unassembled WGS sequence"/>
</dbReference>
<dbReference type="AlphaFoldDB" id="A0A399J6R5"/>
<keyword evidence="3" id="KW-1185">Reference proteome</keyword>